<feature type="region of interest" description="Disordered" evidence="1">
    <location>
        <begin position="58"/>
        <end position="77"/>
    </location>
</feature>
<dbReference type="AlphaFoldDB" id="A0A2P2R422"/>
<organism evidence="2">
    <name type="scientific">Rhizophora mucronata</name>
    <name type="common">Asiatic mangrove</name>
    <dbReference type="NCBI Taxonomy" id="61149"/>
    <lineage>
        <taxon>Eukaryota</taxon>
        <taxon>Viridiplantae</taxon>
        <taxon>Streptophyta</taxon>
        <taxon>Embryophyta</taxon>
        <taxon>Tracheophyta</taxon>
        <taxon>Spermatophyta</taxon>
        <taxon>Magnoliopsida</taxon>
        <taxon>eudicotyledons</taxon>
        <taxon>Gunneridae</taxon>
        <taxon>Pentapetalae</taxon>
        <taxon>rosids</taxon>
        <taxon>fabids</taxon>
        <taxon>Malpighiales</taxon>
        <taxon>Rhizophoraceae</taxon>
        <taxon>Rhizophora</taxon>
    </lineage>
</organism>
<evidence type="ECO:0000256" key="1">
    <source>
        <dbReference type="SAM" id="MobiDB-lite"/>
    </source>
</evidence>
<proteinExistence type="predicted"/>
<evidence type="ECO:0000313" key="2">
    <source>
        <dbReference type="EMBL" id="MBX73864.1"/>
    </source>
</evidence>
<accession>A0A2P2R422</accession>
<reference evidence="2" key="1">
    <citation type="submission" date="2018-02" db="EMBL/GenBank/DDBJ databases">
        <title>Rhizophora mucronata_Transcriptome.</title>
        <authorList>
            <person name="Meera S.P."/>
            <person name="Sreeshan A."/>
            <person name="Augustine A."/>
        </authorList>
    </citation>
    <scope>NUCLEOTIDE SEQUENCE</scope>
    <source>
        <tissue evidence="2">Leaf</tissue>
    </source>
</reference>
<dbReference type="EMBL" id="GGEC01093380">
    <property type="protein sequence ID" value="MBX73864.1"/>
    <property type="molecule type" value="Transcribed_RNA"/>
</dbReference>
<name>A0A2P2R422_RHIMU</name>
<protein>
    <submittedName>
        <fullName evidence="2">Uncharacterized protein</fullName>
    </submittedName>
</protein>
<sequence length="77" mass="9066">MHSAFLFHPLITKDYINSMQDPYMIFHSHCTKTITLTSNQQDIFKSKHQERHIISKNSKVAKRKMVKEESQTFNNGV</sequence>